<keyword evidence="2" id="KW-1185">Reference proteome</keyword>
<reference evidence="1" key="1">
    <citation type="submission" date="2021-01" db="EMBL/GenBank/DDBJ databases">
        <authorList>
            <consortium name="Genoscope - CEA"/>
            <person name="William W."/>
        </authorList>
    </citation>
    <scope>NUCLEOTIDE SEQUENCE</scope>
</reference>
<comment type="caution">
    <text evidence="1">The sequence shown here is derived from an EMBL/GenBank/DDBJ whole genome shotgun (WGS) entry which is preliminary data.</text>
</comment>
<accession>A0A8S1TJU2</accession>
<dbReference type="EMBL" id="CAJJDP010000026">
    <property type="protein sequence ID" value="CAD8151974.1"/>
    <property type="molecule type" value="Genomic_DNA"/>
</dbReference>
<protein>
    <submittedName>
        <fullName evidence="1">Uncharacterized protein</fullName>
    </submittedName>
</protein>
<dbReference type="AlphaFoldDB" id="A0A8S1TJU2"/>
<organism evidence="1 2">
    <name type="scientific">Paramecium octaurelia</name>
    <dbReference type="NCBI Taxonomy" id="43137"/>
    <lineage>
        <taxon>Eukaryota</taxon>
        <taxon>Sar</taxon>
        <taxon>Alveolata</taxon>
        <taxon>Ciliophora</taxon>
        <taxon>Intramacronucleata</taxon>
        <taxon>Oligohymenophorea</taxon>
        <taxon>Peniculida</taxon>
        <taxon>Parameciidae</taxon>
        <taxon>Paramecium</taxon>
    </lineage>
</organism>
<proteinExistence type="predicted"/>
<evidence type="ECO:0000313" key="1">
    <source>
        <dbReference type="EMBL" id="CAD8151974.1"/>
    </source>
</evidence>
<evidence type="ECO:0000313" key="2">
    <source>
        <dbReference type="Proteomes" id="UP000683925"/>
    </source>
</evidence>
<dbReference type="Proteomes" id="UP000683925">
    <property type="component" value="Unassembled WGS sequence"/>
</dbReference>
<sequence length="74" mass="8882">MMAFSPISQLMECDNWMSISSPFISQIIVHENEDCGQTNISSNNTISNKYKFSDDWFIVFSWWFLHDIRIRWIE</sequence>
<name>A0A8S1TJU2_PAROT</name>
<gene>
    <name evidence="1" type="ORF">POCTA_138.1.T0260016</name>
</gene>
<dbReference type="OrthoDB" id="8044475at2759"/>